<comment type="similarity">
    <text evidence="2">Belongs to the major facilitator superfamily.</text>
</comment>
<keyword evidence="3" id="KW-0813">Transport</keyword>
<dbReference type="PANTHER" id="PTHR23514:SF3">
    <property type="entry name" value="BYPASS OF STOP CODON PROTEIN 6"/>
    <property type="match status" value="1"/>
</dbReference>
<feature type="transmembrane region" description="Helical" evidence="7">
    <location>
        <begin position="43"/>
        <end position="65"/>
    </location>
</feature>
<evidence type="ECO:0000256" key="2">
    <source>
        <dbReference type="ARBA" id="ARBA00008335"/>
    </source>
</evidence>
<feature type="transmembrane region" description="Helical" evidence="7">
    <location>
        <begin position="163"/>
        <end position="186"/>
    </location>
</feature>
<dbReference type="Pfam" id="PF07690">
    <property type="entry name" value="MFS_1"/>
    <property type="match status" value="1"/>
</dbReference>
<dbReference type="RefSeq" id="WP_112193929.1">
    <property type="nucleotide sequence ID" value="NZ_CP023566.1"/>
</dbReference>
<dbReference type="SUPFAM" id="SSF103473">
    <property type="entry name" value="MFS general substrate transporter"/>
    <property type="match status" value="1"/>
</dbReference>
<keyword evidence="10" id="KW-1185">Reference proteome</keyword>
<evidence type="ECO:0000256" key="1">
    <source>
        <dbReference type="ARBA" id="ARBA00004651"/>
    </source>
</evidence>
<dbReference type="InterPro" id="IPR051788">
    <property type="entry name" value="MFS_Transporter"/>
</dbReference>
<feature type="transmembrane region" description="Helical" evidence="7">
    <location>
        <begin position="273"/>
        <end position="292"/>
    </location>
</feature>
<dbReference type="InterPro" id="IPR020846">
    <property type="entry name" value="MFS_dom"/>
</dbReference>
<name>A0ABM6WWK7_9LACO</name>
<feature type="transmembrane region" description="Helical" evidence="7">
    <location>
        <begin position="100"/>
        <end position="124"/>
    </location>
</feature>
<evidence type="ECO:0000256" key="5">
    <source>
        <dbReference type="ARBA" id="ARBA00022989"/>
    </source>
</evidence>
<sequence>MIKSKNYSKVRLLISLYLNYFVHGFGLVILSQNMGILGEKWNVSLKMVSFLMSGIGLGRLVSYPVMGRIATIINKKTFLYIGMISYSIFAVGVISVNNFIGIYLCIFFAGIANSALDAGTYPMLVEMSTGEGEKTIIIKIFMSLGEFFLPLIVTFLVTNKLWFGWSFVIMVALLMLNIINVASIRIPRIQENKVEITVQNVEKKKIISTVLLLIYGYTSMAMMIWFTQWITIFAKQFLRLTEEMSHMLLSLYSLGSIMGVVVLYCVLQRYKHIHSLLVLINMIPIGALAVILCSENILVIAIACLLFGGSAASGVMQLGLVIFMKIYPKHRSLVTSAFYFFGSIASFTIPIITGILFENGILSVFIGLLLLGVIGLCLVSVLAMKSKEMG</sequence>
<keyword evidence="6 7" id="KW-0472">Membrane</keyword>
<evidence type="ECO:0000256" key="4">
    <source>
        <dbReference type="ARBA" id="ARBA00022692"/>
    </source>
</evidence>
<feature type="transmembrane region" description="Helical" evidence="7">
    <location>
        <begin position="336"/>
        <end position="357"/>
    </location>
</feature>
<dbReference type="InterPro" id="IPR036259">
    <property type="entry name" value="MFS_trans_sf"/>
</dbReference>
<feature type="transmembrane region" description="Helical" evidence="7">
    <location>
        <begin position="77"/>
        <end position="94"/>
    </location>
</feature>
<evidence type="ECO:0000256" key="6">
    <source>
        <dbReference type="ARBA" id="ARBA00023136"/>
    </source>
</evidence>
<dbReference type="Gene3D" id="1.20.1250.20">
    <property type="entry name" value="MFS general substrate transporter like domains"/>
    <property type="match status" value="2"/>
</dbReference>
<keyword evidence="4 7" id="KW-0812">Transmembrane</keyword>
<reference evidence="9 10" key="1">
    <citation type="submission" date="2017-09" db="EMBL/GenBank/DDBJ databases">
        <title>Predominant Lactobacillus spp. isolated from feces of mice subjected to short-term calorie restriction.</title>
        <authorList>
            <person name="Zhang C."/>
            <person name="Zhao L."/>
            <person name="Pan F."/>
        </authorList>
    </citation>
    <scope>NUCLEOTIDE SEQUENCE [LARGE SCALE GENOMIC DNA]</scope>
    <source>
        <strain evidence="9 10">CR141</strain>
    </source>
</reference>
<feature type="transmembrane region" description="Helical" evidence="7">
    <location>
        <begin position="136"/>
        <end position="157"/>
    </location>
</feature>
<evidence type="ECO:0000256" key="3">
    <source>
        <dbReference type="ARBA" id="ARBA00022448"/>
    </source>
</evidence>
<evidence type="ECO:0000313" key="9">
    <source>
        <dbReference type="EMBL" id="AWZ40044.1"/>
    </source>
</evidence>
<evidence type="ECO:0000256" key="7">
    <source>
        <dbReference type="SAM" id="Phobius"/>
    </source>
</evidence>
<dbReference type="PROSITE" id="PS50850">
    <property type="entry name" value="MFS"/>
    <property type="match status" value="1"/>
</dbReference>
<keyword evidence="5 7" id="KW-1133">Transmembrane helix</keyword>
<feature type="domain" description="Major facilitator superfamily (MFS) profile" evidence="8">
    <location>
        <begin position="12"/>
        <end position="387"/>
    </location>
</feature>
<feature type="transmembrane region" description="Helical" evidence="7">
    <location>
        <begin position="298"/>
        <end position="324"/>
    </location>
</feature>
<comment type="subcellular location">
    <subcellularLocation>
        <location evidence="1">Cell membrane</location>
        <topology evidence="1">Multi-pass membrane protein</topology>
    </subcellularLocation>
</comment>
<gene>
    <name evidence="9" type="ORF">CPQ89_02800</name>
</gene>
<organism evidence="9 10">
    <name type="scientific">Ligilactobacillus murinus</name>
    <dbReference type="NCBI Taxonomy" id="1622"/>
    <lineage>
        <taxon>Bacteria</taxon>
        <taxon>Bacillati</taxon>
        <taxon>Bacillota</taxon>
        <taxon>Bacilli</taxon>
        <taxon>Lactobacillales</taxon>
        <taxon>Lactobacillaceae</taxon>
        <taxon>Ligilactobacillus</taxon>
    </lineage>
</organism>
<dbReference type="Proteomes" id="UP000250143">
    <property type="component" value="Chromosome"/>
</dbReference>
<feature type="transmembrane region" description="Helical" evidence="7">
    <location>
        <begin position="12"/>
        <end position="31"/>
    </location>
</feature>
<evidence type="ECO:0000259" key="8">
    <source>
        <dbReference type="PROSITE" id="PS50850"/>
    </source>
</evidence>
<accession>A0ABM6WWK7</accession>
<feature type="transmembrane region" description="Helical" evidence="7">
    <location>
        <begin position="363"/>
        <end position="384"/>
    </location>
</feature>
<feature type="transmembrane region" description="Helical" evidence="7">
    <location>
        <begin position="206"/>
        <end position="226"/>
    </location>
</feature>
<evidence type="ECO:0000313" key="10">
    <source>
        <dbReference type="Proteomes" id="UP000250143"/>
    </source>
</evidence>
<proteinExistence type="inferred from homology"/>
<dbReference type="PANTHER" id="PTHR23514">
    <property type="entry name" value="BYPASS OF STOP CODON PROTEIN 6"/>
    <property type="match status" value="1"/>
</dbReference>
<dbReference type="InterPro" id="IPR011701">
    <property type="entry name" value="MFS"/>
</dbReference>
<dbReference type="EMBL" id="CP023566">
    <property type="protein sequence ID" value="AWZ40044.1"/>
    <property type="molecule type" value="Genomic_DNA"/>
</dbReference>
<protein>
    <submittedName>
        <fullName evidence="9">MFS transporter</fullName>
    </submittedName>
</protein>
<feature type="transmembrane region" description="Helical" evidence="7">
    <location>
        <begin position="246"/>
        <end position="266"/>
    </location>
</feature>